<keyword evidence="1" id="KW-0472">Membrane</keyword>
<dbReference type="Proteomes" id="UP000225448">
    <property type="component" value="Segment"/>
</dbReference>
<accession>A0A1Y0STW0</accession>
<evidence type="ECO:0000313" key="2">
    <source>
        <dbReference type="EMBL" id="ARV76750.1"/>
    </source>
</evidence>
<name>A0A1Y0STW0_9CAUD</name>
<reference evidence="2 3" key="1">
    <citation type="submission" date="2017-05" db="EMBL/GenBank/DDBJ databases">
        <authorList>
            <person name="Song R."/>
            <person name="Chenine A.L."/>
            <person name="Ruprecht R.M."/>
        </authorList>
    </citation>
    <scope>NUCLEOTIDE SEQUENCE [LARGE SCALE GENOMIC DNA]</scope>
</reference>
<dbReference type="EMBL" id="MF042360">
    <property type="protein sequence ID" value="ARV76750.1"/>
    <property type="molecule type" value="Genomic_DNA"/>
</dbReference>
<evidence type="ECO:0000256" key="1">
    <source>
        <dbReference type="SAM" id="Phobius"/>
    </source>
</evidence>
<protein>
    <submittedName>
        <fullName evidence="2">Uncharacterized protein</fullName>
    </submittedName>
</protein>
<gene>
    <name evidence="2" type="ORF">PHABIO_119</name>
</gene>
<feature type="transmembrane region" description="Helical" evidence="1">
    <location>
        <begin position="41"/>
        <end position="62"/>
    </location>
</feature>
<keyword evidence="1" id="KW-0812">Transmembrane</keyword>
<proteinExistence type="predicted"/>
<keyword evidence="1" id="KW-1133">Transmembrane helix</keyword>
<feature type="transmembrane region" description="Helical" evidence="1">
    <location>
        <begin position="6"/>
        <end position="25"/>
    </location>
</feature>
<sequence length="70" mass="8080">MSIAMLVLIVFYSIIGIKLLVRFVVSIRNKATFFTEKTTRLLTWLIVGHLIVGFFWGLIYYIKMIVVVGL</sequence>
<organism evidence="2 3">
    <name type="scientific">Pseudomonas phage Phabio</name>
    <dbReference type="NCBI Taxonomy" id="2006668"/>
    <lineage>
        <taxon>Viruses</taxon>
        <taxon>Duplodnaviria</taxon>
        <taxon>Heunggongvirae</taxon>
        <taxon>Uroviricota</taxon>
        <taxon>Caudoviricetes</taxon>
        <taxon>Chimalliviridae</taxon>
        <taxon>Phabiovirus</taxon>
        <taxon>Phabiovirus phabio</taxon>
    </lineage>
</organism>
<evidence type="ECO:0000313" key="3">
    <source>
        <dbReference type="Proteomes" id="UP000225448"/>
    </source>
</evidence>
<keyword evidence="3" id="KW-1185">Reference proteome</keyword>